<dbReference type="GO" id="GO:0005737">
    <property type="term" value="C:cytoplasm"/>
    <property type="evidence" value="ECO:0007669"/>
    <property type="project" value="TreeGrafter"/>
</dbReference>
<dbReference type="GO" id="GO:0006508">
    <property type="term" value="P:proteolysis"/>
    <property type="evidence" value="ECO:0007669"/>
    <property type="project" value="UniProtKB-KW"/>
</dbReference>
<dbReference type="PANTHER" id="PTHR10183:SF379">
    <property type="entry name" value="CALPAIN-5"/>
    <property type="match status" value="1"/>
</dbReference>
<accession>A0A8S9ZI75</accession>
<dbReference type="PRINTS" id="PR00704">
    <property type="entry name" value="CALPAIN"/>
</dbReference>
<evidence type="ECO:0000256" key="3">
    <source>
        <dbReference type="ARBA" id="ARBA00022801"/>
    </source>
</evidence>
<gene>
    <name evidence="7" type="ORF">Mgra_00007609</name>
</gene>
<feature type="non-terminal residue" evidence="7">
    <location>
        <position position="1"/>
    </location>
</feature>
<dbReference type="AlphaFoldDB" id="A0A8S9ZI75"/>
<name>A0A8S9ZI75_9BILA</name>
<evidence type="ECO:0000259" key="6">
    <source>
        <dbReference type="PROSITE" id="PS50203"/>
    </source>
</evidence>
<comment type="caution">
    <text evidence="5">Lacks conserved residue(s) required for the propagation of feature annotation.</text>
</comment>
<dbReference type="EMBL" id="JABEBT010000087">
    <property type="protein sequence ID" value="KAF7633028.1"/>
    <property type="molecule type" value="Genomic_DNA"/>
</dbReference>
<keyword evidence="3" id="KW-0378">Hydrolase</keyword>
<comment type="caution">
    <text evidence="7">The sequence shown here is derived from an EMBL/GenBank/DDBJ whole genome shotgun (WGS) entry which is preliminary data.</text>
</comment>
<reference evidence="7" key="1">
    <citation type="journal article" date="2020" name="Ecol. Evol.">
        <title>Genome structure and content of the rice root-knot nematode (Meloidogyne graminicola).</title>
        <authorList>
            <person name="Phan N.T."/>
            <person name="Danchin E.G.J."/>
            <person name="Klopp C."/>
            <person name="Perfus-Barbeoch L."/>
            <person name="Kozlowski D.K."/>
            <person name="Koutsovoulos G.D."/>
            <person name="Lopez-Roques C."/>
            <person name="Bouchez O."/>
            <person name="Zahm M."/>
            <person name="Besnard G."/>
            <person name="Bellafiore S."/>
        </authorList>
    </citation>
    <scope>NUCLEOTIDE SEQUENCE</scope>
    <source>
        <strain evidence="7">VN-18</strain>
    </source>
</reference>
<dbReference type="InterPro" id="IPR001300">
    <property type="entry name" value="Peptidase_C2_calpain_cat"/>
</dbReference>
<proteinExistence type="inferred from homology"/>
<evidence type="ECO:0000313" key="7">
    <source>
        <dbReference type="EMBL" id="KAF7633028.1"/>
    </source>
</evidence>
<dbReference type="GO" id="GO:0004198">
    <property type="term" value="F:calcium-dependent cysteine-type endopeptidase activity"/>
    <property type="evidence" value="ECO:0007669"/>
    <property type="project" value="InterPro"/>
</dbReference>
<evidence type="ECO:0000256" key="5">
    <source>
        <dbReference type="PROSITE-ProRule" id="PRU00239"/>
    </source>
</evidence>
<keyword evidence="2" id="KW-0645">Protease</keyword>
<keyword evidence="8" id="KW-1185">Reference proteome</keyword>
<evidence type="ECO:0000256" key="1">
    <source>
        <dbReference type="ARBA" id="ARBA00007623"/>
    </source>
</evidence>
<sequence length="173" mass="19080">DLLPCKGGKLLFAHSKTDNEFWSALLEKAFAKFYGCYENLVGGQLADALQDVSGGVVETHYVRRFMYQHTKTTNGVSNTNDLDVPKLLNNTTNGNLTSLSVYKADFTASKRLFYILKHAFNRNALIVAAISAKNEEVEKSLDCGLGISNSILSFCNFGLSYGACLRDNINSIY</sequence>
<feature type="domain" description="Calpain catalytic" evidence="6">
    <location>
        <begin position="1"/>
        <end position="121"/>
    </location>
</feature>
<dbReference type="SUPFAM" id="SSF54001">
    <property type="entry name" value="Cysteine proteinases"/>
    <property type="match status" value="1"/>
</dbReference>
<dbReference type="OrthoDB" id="424753at2759"/>
<dbReference type="Pfam" id="PF00648">
    <property type="entry name" value="Peptidase_C2"/>
    <property type="match status" value="1"/>
</dbReference>
<dbReference type="PROSITE" id="PS50203">
    <property type="entry name" value="CALPAIN_CAT"/>
    <property type="match status" value="1"/>
</dbReference>
<evidence type="ECO:0000256" key="2">
    <source>
        <dbReference type="ARBA" id="ARBA00022670"/>
    </source>
</evidence>
<dbReference type="Proteomes" id="UP000605970">
    <property type="component" value="Unassembled WGS sequence"/>
</dbReference>
<dbReference type="InterPro" id="IPR022684">
    <property type="entry name" value="Calpain_cysteine_protease"/>
</dbReference>
<dbReference type="PANTHER" id="PTHR10183">
    <property type="entry name" value="CALPAIN"/>
    <property type="match status" value="1"/>
</dbReference>
<organism evidence="7 8">
    <name type="scientific">Meloidogyne graminicola</name>
    <dbReference type="NCBI Taxonomy" id="189291"/>
    <lineage>
        <taxon>Eukaryota</taxon>
        <taxon>Metazoa</taxon>
        <taxon>Ecdysozoa</taxon>
        <taxon>Nematoda</taxon>
        <taxon>Chromadorea</taxon>
        <taxon>Rhabditida</taxon>
        <taxon>Tylenchina</taxon>
        <taxon>Tylenchomorpha</taxon>
        <taxon>Tylenchoidea</taxon>
        <taxon>Meloidogynidae</taxon>
        <taxon>Meloidogyninae</taxon>
        <taxon>Meloidogyne</taxon>
    </lineage>
</organism>
<keyword evidence="4" id="KW-0788">Thiol protease</keyword>
<evidence type="ECO:0000313" key="8">
    <source>
        <dbReference type="Proteomes" id="UP000605970"/>
    </source>
</evidence>
<comment type="similarity">
    <text evidence="1">Belongs to the peptidase C2 family.</text>
</comment>
<dbReference type="InterPro" id="IPR038765">
    <property type="entry name" value="Papain-like_cys_pep_sf"/>
</dbReference>
<evidence type="ECO:0000256" key="4">
    <source>
        <dbReference type="ARBA" id="ARBA00022807"/>
    </source>
</evidence>
<protein>
    <submittedName>
        <fullName evidence="7">Calpain catalytic domain-containing protein</fullName>
    </submittedName>
</protein>